<comment type="caution">
    <text evidence="2">The sequence shown here is derived from an EMBL/GenBank/DDBJ whole genome shotgun (WGS) entry which is preliminary data.</text>
</comment>
<evidence type="ECO:0000259" key="1">
    <source>
        <dbReference type="Pfam" id="PF01243"/>
    </source>
</evidence>
<feature type="domain" description="Pyridoxamine 5'-phosphate oxidase N-terminal" evidence="1">
    <location>
        <begin position="6"/>
        <end position="125"/>
    </location>
</feature>
<dbReference type="RefSeq" id="WP_277583592.1">
    <property type="nucleotide sequence ID" value="NZ_JAMBPY010000011.1"/>
</dbReference>
<dbReference type="Gene3D" id="2.30.110.10">
    <property type="entry name" value="Electron Transport, Fmn-binding Protein, Chain A"/>
    <property type="match status" value="1"/>
</dbReference>
<reference evidence="2" key="1">
    <citation type="submission" date="2022-05" db="EMBL/GenBank/DDBJ databases">
        <title>Comparative genomics of Staphylococcus equorum isolates.</title>
        <authorList>
            <person name="Luelf R.H."/>
        </authorList>
    </citation>
    <scope>NUCLEOTIDE SEQUENCE</scope>
    <source>
        <strain evidence="2">TMW 2.2497</strain>
    </source>
</reference>
<dbReference type="PANTHER" id="PTHR34818:SF1">
    <property type="entry name" value="PROTEIN BLI-3"/>
    <property type="match status" value="1"/>
</dbReference>
<dbReference type="InterPro" id="IPR012349">
    <property type="entry name" value="Split_barrel_FMN-bd"/>
</dbReference>
<protein>
    <submittedName>
        <fullName evidence="2">Pyridoxamine 5'-phosphate oxidase family protein</fullName>
    </submittedName>
</protein>
<dbReference type="Pfam" id="PF01243">
    <property type="entry name" value="PNPOx_N"/>
    <property type="match status" value="1"/>
</dbReference>
<sequence>MDNTNLTNKINEILNTSRVGVLSTAYNNVPNSRYMIFYNNGNTLYTKTNVNSIKMDEIESNPRAHILIGYDDTNNRSFLEIDATLSIAQDQETIDWLWQNQDKSFFDNKTDPELCVVKAQPQSIKIMNDKTLDEPQTINFED</sequence>
<dbReference type="EMBL" id="JAMBQA010000011">
    <property type="protein sequence ID" value="MDG0847206.1"/>
    <property type="molecule type" value="Genomic_DNA"/>
</dbReference>
<dbReference type="InterPro" id="IPR011576">
    <property type="entry name" value="Pyridox_Oxase_N"/>
</dbReference>
<gene>
    <name evidence="2" type="ORF">M4L89_13330</name>
</gene>
<keyword evidence="3" id="KW-1185">Reference proteome</keyword>
<evidence type="ECO:0000313" key="3">
    <source>
        <dbReference type="Proteomes" id="UP001152422"/>
    </source>
</evidence>
<dbReference type="PANTHER" id="PTHR34818">
    <property type="entry name" value="PROTEIN BLI-3"/>
    <property type="match status" value="1"/>
</dbReference>
<organism evidence="2 3">
    <name type="scientific">Staphylococcus equorum</name>
    <dbReference type="NCBI Taxonomy" id="246432"/>
    <lineage>
        <taxon>Bacteria</taxon>
        <taxon>Bacillati</taxon>
        <taxon>Bacillota</taxon>
        <taxon>Bacilli</taxon>
        <taxon>Bacillales</taxon>
        <taxon>Staphylococcaceae</taxon>
        <taxon>Staphylococcus</taxon>
    </lineage>
</organism>
<name>A0A9X4L5K9_9STAP</name>
<dbReference type="SUPFAM" id="SSF50475">
    <property type="entry name" value="FMN-binding split barrel"/>
    <property type="match status" value="1"/>
</dbReference>
<dbReference type="Proteomes" id="UP001152422">
    <property type="component" value="Unassembled WGS sequence"/>
</dbReference>
<evidence type="ECO:0000313" key="2">
    <source>
        <dbReference type="EMBL" id="MDG0847206.1"/>
    </source>
</evidence>
<dbReference type="AlphaFoldDB" id="A0A9X4L5K9"/>
<accession>A0A9X4L5K9</accession>
<proteinExistence type="predicted"/>
<dbReference type="InterPro" id="IPR052917">
    <property type="entry name" value="Stress-Dev_Protein"/>
</dbReference>